<dbReference type="GO" id="GO:0005634">
    <property type="term" value="C:nucleus"/>
    <property type="evidence" value="ECO:0007669"/>
    <property type="project" value="UniProtKB-SubCell"/>
</dbReference>
<keyword evidence="10" id="KW-0539">Nucleus</keyword>
<evidence type="ECO:0008006" key="16">
    <source>
        <dbReference type="Google" id="ProtNLM"/>
    </source>
</evidence>
<dbReference type="SUPFAM" id="SSF57667">
    <property type="entry name" value="beta-beta-alpha zinc fingers"/>
    <property type="match status" value="5"/>
</dbReference>
<evidence type="ECO:0000256" key="9">
    <source>
        <dbReference type="ARBA" id="ARBA00023163"/>
    </source>
</evidence>
<dbReference type="FunFam" id="3.30.160.60:FF:000097">
    <property type="entry name" value="Zinc finger protein"/>
    <property type="match status" value="1"/>
</dbReference>
<evidence type="ECO:0000256" key="3">
    <source>
        <dbReference type="ARBA" id="ARBA00022723"/>
    </source>
</evidence>
<dbReference type="InterPro" id="IPR013087">
    <property type="entry name" value="Znf_C2H2_type"/>
</dbReference>
<dbReference type="SMART" id="SM00355">
    <property type="entry name" value="ZnF_C2H2"/>
    <property type="match status" value="9"/>
</dbReference>
<dbReference type="Proteomes" id="UP001152799">
    <property type="component" value="Chromosome 13"/>
</dbReference>
<organism evidence="14 15">
    <name type="scientific">Ceutorhynchus assimilis</name>
    <name type="common">cabbage seed weevil</name>
    <dbReference type="NCBI Taxonomy" id="467358"/>
    <lineage>
        <taxon>Eukaryota</taxon>
        <taxon>Metazoa</taxon>
        <taxon>Ecdysozoa</taxon>
        <taxon>Arthropoda</taxon>
        <taxon>Hexapoda</taxon>
        <taxon>Insecta</taxon>
        <taxon>Pterygota</taxon>
        <taxon>Neoptera</taxon>
        <taxon>Endopterygota</taxon>
        <taxon>Coleoptera</taxon>
        <taxon>Polyphaga</taxon>
        <taxon>Cucujiformia</taxon>
        <taxon>Curculionidae</taxon>
        <taxon>Ceutorhynchinae</taxon>
        <taxon>Ceutorhynchus</taxon>
    </lineage>
</organism>
<dbReference type="GO" id="GO:0000122">
    <property type="term" value="P:negative regulation of transcription by RNA polymerase II"/>
    <property type="evidence" value="ECO:0007669"/>
    <property type="project" value="UniProtKB-ARBA"/>
</dbReference>
<dbReference type="PANTHER" id="PTHR24379:SF121">
    <property type="entry name" value="C2H2-TYPE DOMAIN-CONTAINING PROTEIN"/>
    <property type="match status" value="1"/>
</dbReference>
<dbReference type="Gene3D" id="3.30.160.60">
    <property type="entry name" value="Classic Zinc Finger"/>
    <property type="match status" value="6"/>
</dbReference>
<keyword evidence="4" id="KW-0677">Repeat</keyword>
<evidence type="ECO:0000313" key="14">
    <source>
        <dbReference type="EMBL" id="CAG9763076.1"/>
    </source>
</evidence>
<keyword evidence="5 11" id="KW-0863">Zinc-finger</keyword>
<keyword evidence="8" id="KW-0238">DNA-binding</keyword>
<evidence type="ECO:0000256" key="1">
    <source>
        <dbReference type="ARBA" id="ARBA00003767"/>
    </source>
</evidence>
<dbReference type="PROSITE" id="PS00028">
    <property type="entry name" value="ZINC_FINGER_C2H2_1"/>
    <property type="match status" value="9"/>
</dbReference>
<sequence length="341" mass="39777">MPQVLLEHEKSCSGRRNFREIAKKCQNQFGFNCLDCGHFFVKKEYLWKHIKSVHNRQEMIECKQCDKVFNTNGGLIYHLKTIHMGFKRNFTCDICGKIYQNKQVVARHKLLVHSKDFKIICQVCQRGFFSENELKKHIQTFHEAKELLPCPIEGCNKIFQVKESLKYHVETVHNPSEDKPDLICVQCGKLFNHPKSLKNHMHQHRRCKTFPCSVCGKILTSQASLRDHLRIHTGERPFICELCSQEFSKLQSLKNHMVVHTKEKRFSCKLCDTQFTQRGPLARHMQRFHPDVQQLTRRGTQADSGPMVAEECDTFARHVEKSQPDSGSVVDGQQECDFQFT</sequence>
<dbReference type="Pfam" id="PF00096">
    <property type="entry name" value="zf-C2H2"/>
    <property type="match status" value="6"/>
</dbReference>
<feature type="domain" description="C2H2-type" evidence="12">
    <location>
        <begin position="182"/>
        <end position="209"/>
    </location>
</feature>
<accession>A0A9N9QL28</accession>
<dbReference type="OrthoDB" id="6735276at2759"/>
<keyword evidence="7" id="KW-0805">Transcription regulation</keyword>
<feature type="domain" description="C2H2-type" evidence="12">
    <location>
        <begin position="148"/>
        <end position="178"/>
    </location>
</feature>
<evidence type="ECO:0000259" key="12">
    <source>
        <dbReference type="PROSITE" id="PS50157"/>
    </source>
</evidence>
<feature type="domain" description="C2H2-type" evidence="12">
    <location>
        <begin position="266"/>
        <end position="294"/>
    </location>
</feature>
<feature type="domain" description="C2H2-type" evidence="12">
    <location>
        <begin position="31"/>
        <end position="59"/>
    </location>
</feature>
<dbReference type="GO" id="GO:0008270">
    <property type="term" value="F:zinc ion binding"/>
    <property type="evidence" value="ECO:0007669"/>
    <property type="project" value="UniProtKB-KW"/>
</dbReference>
<evidence type="ECO:0000256" key="5">
    <source>
        <dbReference type="ARBA" id="ARBA00022771"/>
    </source>
</evidence>
<dbReference type="Pfam" id="PF13894">
    <property type="entry name" value="zf-C2H2_4"/>
    <property type="match status" value="1"/>
</dbReference>
<comment type="subcellular location">
    <subcellularLocation>
        <location evidence="2">Nucleus</location>
    </subcellularLocation>
</comment>
<feature type="domain" description="BED-type" evidence="13">
    <location>
        <begin position="41"/>
        <end position="90"/>
    </location>
</feature>
<dbReference type="GO" id="GO:0003677">
    <property type="term" value="F:DNA binding"/>
    <property type="evidence" value="ECO:0007669"/>
    <property type="project" value="UniProtKB-KW"/>
</dbReference>
<dbReference type="AlphaFoldDB" id="A0A9N9QL28"/>
<evidence type="ECO:0000313" key="15">
    <source>
        <dbReference type="Proteomes" id="UP001152799"/>
    </source>
</evidence>
<feature type="domain" description="C2H2-type" evidence="12">
    <location>
        <begin position="210"/>
        <end position="237"/>
    </location>
</feature>
<dbReference type="PROSITE" id="PS50157">
    <property type="entry name" value="ZINC_FINGER_C2H2_2"/>
    <property type="match status" value="9"/>
</dbReference>
<dbReference type="FunFam" id="3.30.160.60:FF:001465">
    <property type="entry name" value="Zinc finger protein 560"/>
    <property type="match status" value="1"/>
</dbReference>
<dbReference type="EMBL" id="OU892289">
    <property type="protein sequence ID" value="CAG9763076.1"/>
    <property type="molecule type" value="Genomic_DNA"/>
</dbReference>
<keyword evidence="6" id="KW-0862">Zinc</keyword>
<feature type="domain" description="C2H2-type" evidence="12">
    <location>
        <begin position="238"/>
        <end position="265"/>
    </location>
</feature>
<dbReference type="PANTHER" id="PTHR24379">
    <property type="entry name" value="KRAB AND ZINC FINGER DOMAIN-CONTAINING"/>
    <property type="match status" value="1"/>
</dbReference>
<evidence type="ECO:0000256" key="4">
    <source>
        <dbReference type="ARBA" id="ARBA00022737"/>
    </source>
</evidence>
<dbReference type="PROSITE" id="PS50808">
    <property type="entry name" value="ZF_BED"/>
    <property type="match status" value="1"/>
</dbReference>
<evidence type="ECO:0000256" key="8">
    <source>
        <dbReference type="ARBA" id="ARBA00023125"/>
    </source>
</evidence>
<proteinExistence type="predicted"/>
<keyword evidence="3" id="KW-0479">Metal-binding</keyword>
<gene>
    <name evidence="14" type="ORF">CEUTPL_LOCUS3746</name>
</gene>
<reference evidence="14" key="1">
    <citation type="submission" date="2022-01" db="EMBL/GenBank/DDBJ databases">
        <authorList>
            <person name="King R."/>
        </authorList>
    </citation>
    <scope>NUCLEOTIDE SEQUENCE</scope>
</reference>
<evidence type="ECO:0000256" key="10">
    <source>
        <dbReference type="ARBA" id="ARBA00023242"/>
    </source>
</evidence>
<evidence type="ECO:0000259" key="13">
    <source>
        <dbReference type="PROSITE" id="PS50808"/>
    </source>
</evidence>
<protein>
    <recommendedName>
        <fullName evidence="16">Zinc finger protein</fullName>
    </recommendedName>
</protein>
<evidence type="ECO:0000256" key="11">
    <source>
        <dbReference type="PROSITE-ProRule" id="PRU00042"/>
    </source>
</evidence>
<evidence type="ECO:0000256" key="7">
    <source>
        <dbReference type="ARBA" id="ARBA00023015"/>
    </source>
</evidence>
<feature type="domain" description="C2H2-type" evidence="12">
    <location>
        <begin position="60"/>
        <end position="88"/>
    </location>
</feature>
<comment type="function">
    <text evidence="1">May be involved in transcriptional regulation.</text>
</comment>
<evidence type="ECO:0000256" key="2">
    <source>
        <dbReference type="ARBA" id="ARBA00004123"/>
    </source>
</evidence>
<keyword evidence="15" id="KW-1185">Reference proteome</keyword>
<dbReference type="InterPro" id="IPR036236">
    <property type="entry name" value="Znf_C2H2_sf"/>
</dbReference>
<dbReference type="InterPro" id="IPR003656">
    <property type="entry name" value="Znf_BED"/>
</dbReference>
<feature type="domain" description="C2H2-type" evidence="12">
    <location>
        <begin position="119"/>
        <end position="147"/>
    </location>
</feature>
<keyword evidence="9" id="KW-0804">Transcription</keyword>
<evidence type="ECO:0000256" key="6">
    <source>
        <dbReference type="ARBA" id="ARBA00022833"/>
    </source>
</evidence>
<name>A0A9N9QL28_9CUCU</name>
<feature type="domain" description="C2H2-type" evidence="12">
    <location>
        <begin position="90"/>
        <end position="118"/>
    </location>
</feature>